<dbReference type="InterPro" id="IPR011493">
    <property type="entry name" value="GLUG"/>
</dbReference>
<dbReference type="Gene3D" id="3.30.1330.60">
    <property type="entry name" value="OmpA-like domain"/>
    <property type="match status" value="1"/>
</dbReference>
<organism evidence="8 9">
    <name type="scientific">Gilvimarinus algae</name>
    <dbReference type="NCBI Taxonomy" id="3058037"/>
    <lineage>
        <taxon>Bacteria</taxon>
        <taxon>Pseudomonadati</taxon>
        <taxon>Pseudomonadota</taxon>
        <taxon>Gammaproteobacteria</taxon>
        <taxon>Cellvibrionales</taxon>
        <taxon>Cellvibrionaceae</taxon>
        <taxon>Gilvimarinus</taxon>
    </lineage>
</organism>
<evidence type="ECO:0000256" key="6">
    <source>
        <dbReference type="SAM" id="SignalP"/>
    </source>
</evidence>
<evidence type="ECO:0000256" key="1">
    <source>
        <dbReference type="ARBA" id="ARBA00004613"/>
    </source>
</evidence>
<dbReference type="RefSeq" id="WP_302711775.1">
    <property type="nucleotide sequence ID" value="NZ_JAULRT010000035.1"/>
</dbReference>
<proteinExistence type="predicted"/>
<evidence type="ECO:0000256" key="2">
    <source>
        <dbReference type="ARBA" id="ARBA00022525"/>
    </source>
</evidence>
<dbReference type="Proteomes" id="UP001168380">
    <property type="component" value="Unassembled WGS sequence"/>
</dbReference>
<dbReference type="InterPro" id="IPR006665">
    <property type="entry name" value="OmpA-like"/>
</dbReference>
<gene>
    <name evidence="8" type="ORF">QWI16_05580</name>
</gene>
<dbReference type="PANTHER" id="PTHR12338:SF8">
    <property type="entry name" value="HEME_HEMOPEXIN-BINDING PROTEIN"/>
    <property type="match status" value="1"/>
</dbReference>
<reference evidence="8" key="1">
    <citation type="submission" date="2023-07" db="EMBL/GenBank/DDBJ databases">
        <title>Gilvimarinus algae sp. nov., isolated from the surface of Kelp.</title>
        <authorList>
            <person name="Sun Y.Y."/>
            <person name="Gong Y."/>
            <person name="Du Z.J."/>
        </authorList>
    </citation>
    <scope>NUCLEOTIDE SEQUENCE</scope>
    <source>
        <strain evidence="8">SDUM040014</strain>
    </source>
</reference>
<dbReference type="SUPFAM" id="SSF51126">
    <property type="entry name" value="Pectin lyase-like"/>
    <property type="match status" value="1"/>
</dbReference>
<feature type="domain" description="OmpA-like" evidence="7">
    <location>
        <begin position="1941"/>
        <end position="2058"/>
    </location>
</feature>
<evidence type="ECO:0000256" key="4">
    <source>
        <dbReference type="PROSITE-ProRule" id="PRU00473"/>
    </source>
</evidence>
<dbReference type="Pfam" id="PF00691">
    <property type="entry name" value="OmpA"/>
    <property type="match status" value="1"/>
</dbReference>
<feature type="chain" id="PRO_5047374349" evidence="6">
    <location>
        <begin position="43"/>
        <end position="2066"/>
    </location>
</feature>
<dbReference type="PANTHER" id="PTHR12338">
    <property type="entry name" value="AUTOTRANSPORTER"/>
    <property type="match status" value="1"/>
</dbReference>
<evidence type="ECO:0000259" key="7">
    <source>
        <dbReference type="PROSITE" id="PS51123"/>
    </source>
</evidence>
<dbReference type="CDD" id="cd07185">
    <property type="entry name" value="OmpA_C-like"/>
    <property type="match status" value="1"/>
</dbReference>
<keyword evidence="3 6" id="KW-0732">Signal</keyword>
<keyword evidence="4" id="KW-0472">Membrane</keyword>
<dbReference type="Pfam" id="PF18676">
    <property type="entry name" value="MBG_2"/>
    <property type="match status" value="5"/>
</dbReference>
<comment type="subcellular location">
    <subcellularLocation>
        <location evidence="1">Secreted</location>
    </subcellularLocation>
</comment>
<name>A0ABT8TC14_9GAMM</name>
<evidence type="ECO:0000256" key="5">
    <source>
        <dbReference type="SAM" id="MobiDB-lite"/>
    </source>
</evidence>
<keyword evidence="2" id="KW-0964">Secreted</keyword>
<dbReference type="SMART" id="SM00912">
    <property type="entry name" value="Haemagg_act"/>
    <property type="match status" value="1"/>
</dbReference>
<keyword evidence="9" id="KW-1185">Reference proteome</keyword>
<accession>A0ABT8TC14</accession>
<dbReference type="InterPro" id="IPR011050">
    <property type="entry name" value="Pectin_lyase_fold/virulence"/>
</dbReference>
<dbReference type="SUPFAM" id="SSF103088">
    <property type="entry name" value="OmpA-like"/>
    <property type="match status" value="1"/>
</dbReference>
<dbReference type="Pfam" id="PF07581">
    <property type="entry name" value="Glug"/>
    <property type="match status" value="2"/>
</dbReference>
<protein>
    <submittedName>
        <fullName evidence="8">MBG domain-containing protein</fullName>
    </submittedName>
</protein>
<dbReference type="PROSITE" id="PS51123">
    <property type="entry name" value="OMPA_2"/>
    <property type="match status" value="1"/>
</dbReference>
<dbReference type="InterPro" id="IPR050909">
    <property type="entry name" value="Bact_Autotransporter_VF"/>
</dbReference>
<dbReference type="EMBL" id="JAULRT010000035">
    <property type="protein sequence ID" value="MDO3381637.1"/>
    <property type="molecule type" value="Genomic_DNA"/>
</dbReference>
<dbReference type="InterPro" id="IPR008638">
    <property type="entry name" value="FhaB/CdiA-like_TPS"/>
</dbReference>
<dbReference type="InterPro" id="IPR036737">
    <property type="entry name" value="OmpA-like_sf"/>
</dbReference>
<feature type="compositionally biased region" description="Basic and acidic residues" evidence="5">
    <location>
        <begin position="2048"/>
        <end position="2058"/>
    </location>
</feature>
<comment type="caution">
    <text evidence="8">The sequence shown here is derived from an EMBL/GenBank/DDBJ whole genome shotgun (WGS) entry which is preliminary data.</text>
</comment>
<evidence type="ECO:0000313" key="8">
    <source>
        <dbReference type="EMBL" id="MDO3381637.1"/>
    </source>
</evidence>
<dbReference type="NCBIfam" id="TIGR01901">
    <property type="entry name" value="adhes_NPXG"/>
    <property type="match status" value="1"/>
</dbReference>
<evidence type="ECO:0000256" key="3">
    <source>
        <dbReference type="ARBA" id="ARBA00022729"/>
    </source>
</evidence>
<dbReference type="InterPro" id="IPR041286">
    <property type="entry name" value="MBG_2"/>
</dbReference>
<dbReference type="InterPro" id="IPR012334">
    <property type="entry name" value="Pectin_lyas_fold"/>
</dbReference>
<feature type="region of interest" description="Disordered" evidence="5">
    <location>
        <begin position="2047"/>
        <end position="2066"/>
    </location>
</feature>
<feature type="signal peptide" evidence="6">
    <location>
        <begin position="1"/>
        <end position="42"/>
    </location>
</feature>
<dbReference type="Gene3D" id="2.160.20.110">
    <property type="match status" value="3"/>
</dbReference>
<dbReference type="Pfam" id="PF05860">
    <property type="entry name" value="TPS"/>
    <property type="match status" value="1"/>
</dbReference>
<sequence length="2066" mass="211006">MNRSYPPIWNSATGQPRPATGCVARPLALALAIAAASGTALAGPDGGVVIDGNAHIHHRGNTTDINQHTQNITVVWDNFDIDASEIVNFLQPNSDSIALNRVFSADGTQINGQLNANGRVFVLDANGVLFGKNAKVNVGSLVASTLDLSHADYDASSFTFTGDGKPAAVTNLGSITAADTGAVALLGGRVSNHGIIQAKLGNIALAAGNQITLDFAGDGLLNVQVDEAALNALAENHGLIKADGGQVLMTAHASDALLQTVVNNTGVIEAQTLQEQDGKILLLGGMTDSTGGTVRVSGTLDASAPEDGNGGFIETSGSIVKVAANATLDTSSANGDAGTWLLDPTNLEISYNEMGGNDGVSHVHTQALQNSLAGGNVILETADAGAGNGDITIVDPIIWASSNSLTLNADGGIAFNDYLHAPSGGLTLNAANNITTGAEGHINVASFTLEAGNFSQIAATLPTFMADDFVINGGTFTRATGGSVGGAALQITDVFGLQGLDTTPDADAVLVNDIDASGTASWNSGEGFNPIGDDTLNYTGTFDGAGHTVDGLTISRSGENYIGLFGYTSNTAVIERVGVTNVDIEGQSFVAPLVGYNFGEITQSYATGSLTGIGFSFGGLAGFNFGDVDQTYSTAAVSGGQYVGGLVGENYGDITQSYATGVVNGADSGGLVGLNSGTVNTSYWDGFTTTAGATGFGTDGGGSVFNATEVNGNWAGAPNAYNEATYTGFDFTNTWFIAEGSSRPMLRAFLDGGNISNLYQLQGMAANLSGSYTLVNDIDASATASTDNADVWGGRGFAPVGNGTAEFTGELDGQGFVIDGLTISRPDQIYVGLFGVLDSLANLTGVVLESSSIVGSEYVGSLAGYSEGSINRSYAVGTVSGFRVTGGLVGISSNTSDTSSSYFMGSVAGTEYIGGLVGISNNNITSSYAIASVAGTTGIGGLVGFNGGGITSSYATGSVVGETGVGGLVGYNDDSITASYATGSVTGTTGVGGIAGYNYETITNSYWDIYTSGESDAVGSGSNAGTSAVNGNWAGPPTAYNQASYTGFDFTNDWFIAEGSSRPMLRAHLSSGGEIHNLYDLQGMAANLSGSYTLMADIDASATADSVTAGNGGNYSDVWGGRGFAPVGIDGGSFVGSLDGNGFVIDGLTINRLDQDGVGLFGRIEDATLTQVGLTQVDITANDGVGALVGDSVMGTITGSFSTGQINANQVAGGLVGLSRGDNISGSYSDTDVTISGLFAGGLIGNAGQIAATSVSNSYALGDVSGSDGVGGLVGEIVNGSSISQSYASGTITGGANSGGLVGSNSTSTITDSFWNTDVEAVGVGIGDASGATGLSTAEFTDLASFAAWGADIDAEGGTGATWRIYEGNSAPLLRSFLAEIDVIAYDDYKIYDGVAYDGLHDINGTTGAGVRYGTSYAEFVSVFGENGTPYGSDAINSADLEYTGDSQGAIDAGTYAITPSELWSNQTGYDILVTDGILTIDQAVVSVTVTINDASKVYGAADPNFSWRVTSGTLGAGDTLTGNLFRDPGENVGTYDIHGNITGDLASGNYNVTLNEGVFTITPRAITISVADLAKLYGEQDPELTYTMTGSPANGDQLAVSLSRAAGENVGDYAITADVSGDLASDNYSLSIDNGVLTITPREVTVNVADLAKIYGEDDPALTWAVTEGSLAPGETLEGNLSREAGENVGDYAIMGELAGDLATANYTVTLNNGVLSISPRPIVISADDLVKIYGQNDPALTYTQGGTLAFDDTMEVSLAREDGSNVGLYTITPTVTGDVLSDNYALSVQAGALQITPAALTVTADDLETYWDLLPDEFTATLDGLTNGDTEADVFGDSLVVTSDLTLPIPGEYTLTPIATLASNNYTVTYNDGVLNLLSSNPGNGYGDGLTSTQFPARESLGRDNRANIYEGRDLLDGALDEIELSVLQGGTRLSAAELADIGLLMPRAVLFPNNSAVIGEEYIGMLERFVEKLKHYPDLTLLIEGHTSNTGPKALNVRLAQKRAMVVYNLLVELGVDPARMGTKGFDWMRPVADNSTLAGQALNRRTEITPDKPADNPAQGGE</sequence>
<evidence type="ECO:0000313" key="9">
    <source>
        <dbReference type="Proteomes" id="UP001168380"/>
    </source>
</evidence>
<dbReference type="Gene3D" id="2.160.20.10">
    <property type="entry name" value="Single-stranded right-handed beta-helix, Pectin lyase-like"/>
    <property type="match status" value="1"/>
</dbReference>